<sequence length="218" mass="23794">MASMAINNNIAPDQVPPPVIPISGEEKKMNQITKSKKKSGPFSFFRAALVALKANDDKKKKQKASAKLPTATDANNNNNKEANTNDSNNSDGNWKKIVGSMRPLHLQNDVVVESPPPSLPPSSPTLSLSDHHGIRSFSPSPSHSSSTGSMSQYASASNLQALDDGDEDDDQDVDPDVVFDAICGDELIDSKAEEFIAQFYQQMKIDKHHNSNSNFYRH</sequence>
<dbReference type="PANTHER" id="PTHR36378:SF1">
    <property type="entry name" value="COTTON FIBER PROTEIN"/>
    <property type="match status" value="1"/>
</dbReference>
<feature type="region of interest" description="Disordered" evidence="1">
    <location>
        <begin position="111"/>
        <end position="153"/>
    </location>
</feature>
<protein>
    <submittedName>
        <fullName evidence="2">OLC1v1004430C1</fullName>
    </submittedName>
</protein>
<dbReference type="Pfam" id="PF05553">
    <property type="entry name" value="DUF761"/>
    <property type="match status" value="1"/>
</dbReference>
<evidence type="ECO:0000313" key="2">
    <source>
        <dbReference type="EMBL" id="CAI9105499.1"/>
    </source>
</evidence>
<feature type="compositionally biased region" description="Low complexity" evidence="1">
    <location>
        <begin position="65"/>
        <end position="90"/>
    </location>
</feature>
<reference evidence="2" key="1">
    <citation type="submission" date="2023-03" db="EMBL/GenBank/DDBJ databases">
        <authorList>
            <person name="Julca I."/>
        </authorList>
    </citation>
    <scope>NUCLEOTIDE SEQUENCE</scope>
</reference>
<feature type="region of interest" description="Disordered" evidence="1">
    <location>
        <begin position="1"/>
        <end position="38"/>
    </location>
</feature>
<accession>A0AAV1DCA3</accession>
<keyword evidence="3" id="KW-1185">Reference proteome</keyword>
<dbReference type="InterPro" id="IPR008480">
    <property type="entry name" value="DUF761_pln"/>
</dbReference>
<organism evidence="2 3">
    <name type="scientific">Oldenlandia corymbosa var. corymbosa</name>
    <dbReference type="NCBI Taxonomy" id="529605"/>
    <lineage>
        <taxon>Eukaryota</taxon>
        <taxon>Viridiplantae</taxon>
        <taxon>Streptophyta</taxon>
        <taxon>Embryophyta</taxon>
        <taxon>Tracheophyta</taxon>
        <taxon>Spermatophyta</taxon>
        <taxon>Magnoliopsida</taxon>
        <taxon>eudicotyledons</taxon>
        <taxon>Gunneridae</taxon>
        <taxon>Pentapetalae</taxon>
        <taxon>asterids</taxon>
        <taxon>lamiids</taxon>
        <taxon>Gentianales</taxon>
        <taxon>Rubiaceae</taxon>
        <taxon>Rubioideae</taxon>
        <taxon>Spermacoceae</taxon>
        <taxon>Hedyotis-Oldenlandia complex</taxon>
        <taxon>Oldenlandia</taxon>
    </lineage>
</organism>
<proteinExistence type="predicted"/>
<feature type="compositionally biased region" description="Pro residues" evidence="1">
    <location>
        <begin position="114"/>
        <end position="123"/>
    </location>
</feature>
<dbReference type="Proteomes" id="UP001161247">
    <property type="component" value="Chromosome 5"/>
</dbReference>
<evidence type="ECO:0000256" key="1">
    <source>
        <dbReference type="SAM" id="MobiDB-lite"/>
    </source>
</evidence>
<dbReference type="PANTHER" id="PTHR36378">
    <property type="entry name" value="COTTON FIBER PROTEIN"/>
    <property type="match status" value="1"/>
</dbReference>
<feature type="compositionally biased region" description="Polar residues" evidence="1">
    <location>
        <begin position="1"/>
        <end position="11"/>
    </location>
</feature>
<name>A0AAV1DCA3_OLDCO</name>
<feature type="compositionally biased region" description="Low complexity" evidence="1">
    <location>
        <begin position="136"/>
        <end position="151"/>
    </location>
</feature>
<dbReference type="AlphaFoldDB" id="A0AAV1DCA3"/>
<evidence type="ECO:0000313" key="3">
    <source>
        <dbReference type="Proteomes" id="UP001161247"/>
    </source>
</evidence>
<feature type="region of interest" description="Disordered" evidence="1">
    <location>
        <begin position="53"/>
        <end position="96"/>
    </location>
</feature>
<gene>
    <name evidence="2" type="ORF">OLC1_LOCUS14182</name>
</gene>
<dbReference type="EMBL" id="OX459122">
    <property type="protein sequence ID" value="CAI9105499.1"/>
    <property type="molecule type" value="Genomic_DNA"/>
</dbReference>